<sequence length="421" mass="46568">MSITKPYLASGRLTLKQALLTLLIAILISLVSGSIELLGHASSMREDVQKRTLQQLAIVNGAAAEAAFQLNPDLAHQIAFGLFSNSDIAHVAIRDDFGRALAEFYPTRPAAASWLSQRLFGDIVNHDMPLRYYIGSDMPDATVGDISLTLDADYLTQEFLERSYEVVGRSVVEAFLLSGLVIALFHIFITRPLLKVHAAITQTDPARPGQWPKPSLKGHHDDELGHLVESLDHLLNAFQSGLEQRDHLHQLSQYDGLTGVANRRHFDMFIAQQWQWAHRAKRPLSVIFIDIDNFKEFNDHYGHAMGDDTLRAVATALNQCIDPSRDLLARYGGEEFICVLPGTASAGALDVANCLRQAVLSLAIPHVYSSTHSHLTASMGVASMSAERPLSTDDLLSLADQQLYLAKRRGRNRVEIHERPA</sequence>
<dbReference type="InterPro" id="IPR000160">
    <property type="entry name" value="GGDEF_dom"/>
</dbReference>
<reference evidence="4 5" key="1">
    <citation type="submission" date="2019-09" db="EMBL/GenBank/DDBJ databases">
        <title>The Halomonas whole genome shotgun (WGS).</title>
        <authorList>
            <person name="Xie Z."/>
        </authorList>
    </citation>
    <scope>NUCLEOTIDE SEQUENCE [LARGE SCALE GENOMIC DNA]</scope>
    <source>
        <strain evidence="4 5">NBT06E8</strain>
    </source>
</reference>
<gene>
    <name evidence="4" type="ORF">F1978_03350</name>
</gene>
<accession>A0ABQ6XB93</accession>
<dbReference type="PROSITE" id="PS50887">
    <property type="entry name" value="GGDEF"/>
    <property type="match status" value="1"/>
</dbReference>
<evidence type="ECO:0000313" key="5">
    <source>
        <dbReference type="Proteomes" id="UP000466130"/>
    </source>
</evidence>
<proteinExistence type="predicted"/>
<feature type="domain" description="GGDEF" evidence="3">
    <location>
        <begin position="282"/>
        <end position="419"/>
    </location>
</feature>
<dbReference type="InterPro" id="IPR050469">
    <property type="entry name" value="Diguanylate_Cyclase"/>
</dbReference>
<dbReference type="EMBL" id="VWRT01000002">
    <property type="protein sequence ID" value="KAE8439277.1"/>
    <property type="molecule type" value="Genomic_DNA"/>
</dbReference>
<protein>
    <recommendedName>
        <fullName evidence="1">diguanylate cyclase</fullName>
        <ecNumber evidence="1">2.7.7.65</ecNumber>
    </recommendedName>
</protein>
<evidence type="ECO:0000259" key="3">
    <source>
        <dbReference type="PROSITE" id="PS50887"/>
    </source>
</evidence>
<dbReference type="PANTHER" id="PTHR45138:SF9">
    <property type="entry name" value="DIGUANYLATE CYCLASE DGCM-RELATED"/>
    <property type="match status" value="1"/>
</dbReference>
<dbReference type="EC" id="2.7.7.65" evidence="1"/>
<comment type="caution">
    <text evidence="4">The sequence shown here is derived from an EMBL/GenBank/DDBJ whole genome shotgun (WGS) entry which is preliminary data.</text>
</comment>
<dbReference type="RefSeq" id="WP_139526321.1">
    <property type="nucleotide sequence ID" value="NZ_CP048602.1"/>
</dbReference>
<dbReference type="Proteomes" id="UP000466130">
    <property type="component" value="Unassembled WGS sequence"/>
</dbReference>
<dbReference type="InterPro" id="IPR043128">
    <property type="entry name" value="Rev_trsase/Diguanyl_cyclase"/>
</dbReference>
<organism evidence="4 5">
    <name type="scientific">Vreelandella piezotolerans</name>
    <dbReference type="NCBI Taxonomy" id="2609667"/>
    <lineage>
        <taxon>Bacteria</taxon>
        <taxon>Pseudomonadati</taxon>
        <taxon>Pseudomonadota</taxon>
        <taxon>Gammaproteobacteria</taxon>
        <taxon>Oceanospirillales</taxon>
        <taxon>Halomonadaceae</taxon>
        <taxon>Vreelandella</taxon>
    </lineage>
</organism>
<dbReference type="PANTHER" id="PTHR45138">
    <property type="entry name" value="REGULATORY COMPONENTS OF SENSORY TRANSDUCTION SYSTEM"/>
    <property type="match status" value="1"/>
</dbReference>
<keyword evidence="5" id="KW-1185">Reference proteome</keyword>
<dbReference type="Gene3D" id="3.30.70.270">
    <property type="match status" value="1"/>
</dbReference>
<evidence type="ECO:0000256" key="1">
    <source>
        <dbReference type="ARBA" id="ARBA00012528"/>
    </source>
</evidence>
<dbReference type="CDD" id="cd01949">
    <property type="entry name" value="GGDEF"/>
    <property type="match status" value="1"/>
</dbReference>
<evidence type="ECO:0000256" key="2">
    <source>
        <dbReference type="ARBA" id="ARBA00034247"/>
    </source>
</evidence>
<evidence type="ECO:0000313" key="4">
    <source>
        <dbReference type="EMBL" id="KAE8439277.1"/>
    </source>
</evidence>
<comment type="catalytic activity">
    <reaction evidence="2">
        <text>2 GTP = 3',3'-c-di-GMP + 2 diphosphate</text>
        <dbReference type="Rhea" id="RHEA:24898"/>
        <dbReference type="ChEBI" id="CHEBI:33019"/>
        <dbReference type="ChEBI" id="CHEBI:37565"/>
        <dbReference type="ChEBI" id="CHEBI:58805"/>
        <dbReference type="EC" id="2.7.7.65"/>
    </reaction>
</comment>
<dbReference type="SMART" id="SM00267">
    <property type="entry name" value="GGDEF"/>
    <property type="match status" value="1"/>
</dbReference>
<dbReference type="SUPFAM" id="SSF55073">
    <property type="entry name" value="Nucleotide cyclase"/>
    <property type="match status" value="1"/>
</dbReference>
<name>A0ABQ6XB93_9GAMM</name>
<dbReference type="NCBIfam" id="TIGR00254">
    <property type="entry name" value="GGDEF"/>
    <property type="match status" value="1"/>
</dbReference>
<dbReference type="InterPro" id="IPR029787">
    <property type="entry name" value="Nucleotide_cyclase"/>
</dbReference>
<dbReference type="Pfam" id="PF00990">
    <property type="entry name" value="GGDEF"/>
    <property type="match status" value="1"/>
</dbReference>